<dbReference type="EMBL" id="BART01008939">
    <property type="protein sequence ID" value="GAG60218.1"/>
    <property type="molecule type" value="Genomic_DNA"/>
</dbReference>
<organism evidence="1">
    <name type="scientific">marine sediment metagenome</name>
    <dbReference type="NCBI Taxonomy" id="412755"/>
    <lineage>
        <taxon>unclassified sequences</taxon>
        <taxon>metagenomes</taxon>
        <taxon>ecological metagenomes</taxon>
    </lineage>
</organism>
<dbReference type="AlphaFoldDB" id="X0ZIL8"/>
<sequence>MGNTNSILVPFYKTHINNSRQPCALLGFTDNEIFEGDLYDMQLGNWDINSPWELDKQYEAIICTRCAYFAEDPEDFIV</sequence>
<protein>
    <submittedName>
        <fullName evidence="1">Uncharacterized protein</fullName>
    </submittedName>
</protein>
<reference evidence="1" key="1">
    <citation type="journal article" date="2014" name="Front. Microbiol.">
        <title>High frequency of phylogenetically diverse reductive dehalogenase-homologous genes in deep subseafloor sedimentary metagenomes.</title>
        <authorList>
            <person name="Kawai M."/>
            <person name="Futagami T."/>
            <person name="Toyoda A."/>
            <person name="Takaki Y."/>
            <person name="Nishi S."/>
            <person name="Hori S."/>
            <person name="Arai W."/>
            <person name="Tsubouchi T."/>
            <person name="Morono Y."/>
            <person name="Uchiyama I."/>
            <person name="Ito T."/>
            <person name="Fujiyama A."/>
            <person name="Inagaki F."/>
            <person name="Takami H."/>
        </authorList>
    </citation>
    <scope>NUCLEOTIDE SEQUENCE</scope>
    <source>
        <strain evidence="1">Expedition CK06-06</strain>
    </source>
</reference>
<gene>
    <name evidence="1" type="ORF">S01H4_19961</name>
</gene>
<accession>X0ZIL8</accession>
<feature type="non-terminal residue" evidence="1">
    <location>
        <position position="78"/>
    </location>
</feature>
<comment type="caution">
    <text evidence="1">The sequence shown here is derived from an EMBL/GenBank/DDBJ whole genome shotgun (WGS) entry which is preliminary data.</text>
</comment>
<evidence type="ECO:0000313" key="1">
    <source>
        <dbReference type="EMBL" id="GAG60218.1"/>
    </source>
</evidence>
<name>X0ZIL8_9ZZZZ</name>
<proteinExistence type="predicted"/>